<feature type="transmembrane region" description="Helical" evidence="6">
    <location>
        <begin position="128"/>
        <end position="149"/>
    </location>
</feature>
<keyword evidence="5 6" id="KW-0472">Membrane</keyword>
<dbReference type="Gene3D" id="1.20.1070.10">
    <property type="entry name" value="Rhodopsin 7-helix transmembrane proteins"/>
    <property type="match status" value="1"/>
</dbReference>
<sequence length="313" mass="36064">MDKDVIAMIVGFLYGIPSLVLYIIILVQLVRTKHQKHFRNPFFRLFFLIGIVDCIGYVNFQLFFTFPTYSFFSFFYGSSLFSPSAFTTFLYFAIYYYDNLQMFGNCFLTFNRFTSIVFPLNHRTIWKFCFPISIVLTALSALAPCWYLITTSAWYTRTSDGYVFATDDNKYPNFSNSYNKAMSNMVACAACLILNSISAVFLVYRTSNMTSSVLTSRKAEMNLFLVAALIFLAQCVQGVFQVLIHFAMEAQDMDRVLFLYLLLPWVNDFKYLSPAWVLFIVSSSVREAVLRTLPGRRIFAKTSSIVTPLFTRA</sequence>
<evidence type="ECO:0000256" key="2">
    <source>
        <dbReference type="ARBA" id="ARBA00005692"/>
    </source>
</evidence>
<dbReference type="AlphaFoldDB" id="A0A1I7YUB1"/>
<dbReference type="PANTHER" id="PTHR31627">
    <property type="entry name" value="SERPENTINE RECEPTOR CLASS GAMMA-RELATED"/>
    <property type="match status" value="1"/>
</dbReference>
<dbReference type="Pfam" id="PF02118">
    <property type="entry name" value="Srg"/>
    <property type="match status" value="1"/>
</dbReference>
<dbReference type="Proteomes" id="UP000095287">
    <property type="component" value="Unplaced"/>
</dbReference>
<evidence type="ECO:0000313" key="8">
    <source>
        <dbReference type="WBParaSite" id="L893_g1982.t2"/>
    </source>
</evidence>
<feature type="transmembrane region" description="Helical" evidence="6">
    <location>
        <begin position="74"/>
        <end position="97"/>
    </location>
</feature>
<evidence type="ECO:0000256" key="1">
    <source>
        <dbReference type="ARBA" id="ARBA00004141"/>
    </source>
</evidence>
<feature type="transmembrane region" description="Helical" evidence="6">
    <location>
        <begin position="42"/>
        <end position="62"/>
    </location>
</feature>
<keyword evidence="4 6" id="KW-1133">Transmembrane helix</keyword>
<proteinExistence type="inferred from homology"/>
<name>A0A1I7YUB1_9BILA</name>
<protein>
    <recommendedName>
        <fullName evidence="6">Serpentine receptor class gamma</fullName>
    </recommendedName>
</protein>
<dbReference type="GO" id="GO:0004888">
    <property type="term" value="F:transmembrane signaling receptor activity"/>
    <property type="evidence" value="ECO:0007669"/>
    <property type="project" value="InterPro"/>
</dbReference>
<evidence type="ECO:0000256" key="6">
    <source>
        <dbReference type="RuleBase" id="RU280813"/>
    </source>
</evidence>
<feature type="transmembrane region" description="Helical" evidence="6">
    <location>
        <begin position="6"/>
        <end position="30"/>
    </location>
</feature>
<dbReference type="InterPro" id="IPR051119">
    <property type="entry name" value="Nematode_SR-like"/>
</dbReference>
<dbReference type="GO" id="GO:0016020">
    <property type="term" value="C:membrane"/>
    <property type="evidence" value="ECO:0007669"/>
    <property type="project" value="UniProtKB-SubCell"/>
</dbReference>
<evidence type="ECO:0000256" key="4">
    <source>
        <dbReference type="ARBA" id="ARBA00022989"/>
    </source>
</evidence>
<feature type="transmembrane region" description="Helical" evidence="6">
    <location>
        <begin position="224"/>
        <end position="248"/>
    </location>
</feature>
<evidence type="ECO:0000313" key="7">
    <source>
        <dbReference type="Proteomes" id="UP000095287"/>
    </source>
</evidence>
<dbReference type="InterPro" id="IPR000609">
    <property type="entry name" value="7TM_GPCR_serpentine_rcpt_Srg"/>
</dbReference>
<organism evidence="7 8">
    <name type="scientific">Steinernema glaseri</name>
    <dbReference type="NCBI Taxonomy" id="37863"/>
    <lineage>
        <taxon>Eukaryota</taxon>
        <taxon>Metazoa</taxon>
        <taxon>Ecdysozoa</taxon>
        <taxon>Nematoda</taxon>
        <taxon>Chromadorea</taxon>
        <taxon>Rhabditida</taxon>
        <taxon>Tylenchina</taxon>
        <taxon>Panagrolaimomorpha</taxon>
        <taxon>Strongyloidoidea</taxon>
        <taxon>Steinernematidae</taxon>
        <taxon>Steinernema</taxon>
    </lineage>
</organism>
<evidence type="ECO:0000256" key="5">
    <source>
        <dbReference type="ARBA" id="ARBA00023136"/>
    </source>
</evidence>
<keyword evidence="3 6" id="KW-0812">Transmembrane</keyword>
<comment type="similarity">
    <text evidence="2 6">Belongs to the nematode receptor-like protein srg family.</text>
</comment>
<dbReference type="WBParaSite" id="L893_g1982.t2">
    <property type="protein sequence ID" value="L893_g1982.t2"/>
    <property type="gene ID" value="L893_g1982"/>
</dbReference>
<feature type="transmembrane region" description="Helical" evidence="6">
    <location>
        <begin position="271"/>
        <end position="289"/>
    </location>
</feature>
<dbReference type="GO" id="GO:0007606">
    <property type="term" value="P:sensory perception of chemical stimulus"/>
    <property type="evidence" value="ECO:0007669"/>
    <property type="project" value="UniProtKB-UniRule"/>
</dbReference>
<comment type="subcellular location">
    <subcellularLocation>
        <location evidence="1">Membrane</location>
        <topology evidence="1">Multi-pass membrane protein</topology>
    </subcellularLocation>
</comment>
<accession>A0A1I7YUB1</accession>
<dbReference type="SUPFAM" id="SSF81321">
    <property type="entry name" value="Family A G protein-coupled receptor-like"/>
    <property type="match status" value="1"/>
</dbReference>
<feature type="transmembrane region" description="Helical" evidence="6">
    <location>
        <begin position="181"/>
        <end position="204"/>
    </location>
</feature>
<evidence type="ECO:0000256" key="3">
    <source>
        <dbReference type="ARBA" id="ARBA00022692"/>
    </source>
</evidence>
<keyword evidence="7" id="KW-1185">Reference proteome</keyword>
<reference evidence="8" key="1">
    <citation type="submission" date="2016-11" db="UniProtKB">
        <authorList>
            <consortium name="WormBaseParasite"/>
        </authorList>
    </citation>
    <scope>IDENTIFICATION</scope>
</reference>